<evidence type="ECO:0000313" key="4">
    <source>
        <dbReference type="Proteomes" id="UP000470771"/>
    </source>
</evidence>
<gene>
    <name evidence="3" type="ORF">GQN54_13290</name>
</gene>
<dbReference type="Gene3D" id="3.40.50.1110">
    <property type="entry name" value="SGNH hydrolase"/>
    <property type="match status" value="1"/>
</dbReference>
<evidence type="ECO:0000313" key="3">
    <source>
        <dbReference type="EMBL" id="NBG67097.1"/>
    </source>
</evidence>
<feature type="signal peptide" evidence="1">
    <location>
        <begin position="1"/>
        <end position="19"/>
    </location>
</feature>
<accession>A0A6N9NPQ0</accession>
<keyword evidence="4" id="KW-1185">Reference proteome</keyword>
<keyword evidence="1" id="KW-0732">Signal</keyword>
<evidence type="ECO:0000256" key="1">
    <source>
        <dbReference type="SAM" id="SignalP"/>
    </source>
</evidence>
<dbReference type="GO" id="GO:0016788">
    <property type="term" value="F:hydrolase activity, acting on ester bonds"/>
    <property type="evidence" value="ECO:0007669"/>
    <property type="project" value="UniProtKB-ARBA"/>
</dbReference>
<comment type="caution">
    <text evidence="3">The sequence shown here is derived from an EMBL/GenBank/DDBJ whole genome shotgun (WGS) entry which is preliminary data.</text>
</comment>
<organism evidence="3 4">
    <name type="scientific">Acidiluteibacter ferrifornacis</name>
    <dbReference type="NCBI Taxonomy" id="2692424"/>
    <lineage>
        <taxon>Bacteria</taxon>
        <taxon>Pseudomonadati</taxon>
        <taxon>Bacteroidota</taxon>
        <taxon>Flavobacteriia</taxon>
        <taxon>Flavobacteriales</taxon>
        <taxon>Cryomorphaceae</taxon>
        <taxon>Acidiluteibacter</taxon>
    </lineage>
</organism>
<dbReference type="InterPro" id="IPR036514">
    <property type="entry name" value="SGNH_hydro_sf"/>
</dbReference>
<dbReference type="AlphaFoldDB" id="A0A6N9NPQ0"/>
<dbReference type="PANTHER" id="PTHR14209:SF19">
    <property type="entry name" value="ISOAMYL ACETATE-HYDROLYZING ESTERASE 1 HOMOLOG"/>
    <property type="match status" value="1"/>
</dbReference>
<dbReference type="Pfam" id="PF13472">
    <property type="entry name" value="Lipase_GDSL_2"/>
    <property type="match status" value="1"/>
</dbReference>
<dbReference type="PANTHER" id="PTHR14209">
    <property type="entry name" value="ISOAMYL ACETATE-HYDROLYZING ESTERASE 1"/>
    <property type="match status" value="1"/>
</dbReference>
<sequence length="223" mass="24726">MKKLILTICFSVAYLISMAQSSNTIRYVALGDSYTICEGVNTSECWPNVLTKHLNKKDVDITLVANPSKTGYTSQQLIDNEMAVFTNAEANFATVLIGVNDWVQGVQIGIFESNLNYIVETLLETLSSDRLFLITIPDFSATPKGPEYSKGRDITAGISEFNEIIKKAGEMYGVTVIDIFPTTQAMKDNPELVSADGLHPSAKEYLLWEGIIYPHVYEALKPR</sequence>
<dbReference type="Proteomes" id="UP000470771">
    <property type="component" value="Unassembled WGS sequence"/>
</dbReference>
<evidence type="ECO:0000259" key="2">
    <source>
        <dbReference type="Pfam" id="PF13472"/>
    </source>
</evidence>
<proteinExistence type="predicted"/>
<feature type="domain" description="SGNH hydrolase-type esterase" evidence="2">
    <location>
        <begin position="29"/>
        <end position="203"/>
    </location>
</feature>
<name>A0A6N9NPQ0_9FLAO</name>
<dbReference type="RefSeq" id="WP_160634045.1">
    <property type="nucleotide sequence ID" value="NZ_WWNE01000012.1"/>
</dbReference>
<dbReference type="EMBL" id="WWNE01000012">
    <property type="protein sequence ID" value="NBG67097.1"/>
    <property type="molecule type" value="Genomic_DNA"/>
</dbReference>
<feature type="chain" id="PRO_5026866094" description="SGNH hydrolase-type esterase domain-containing protein" evidence="1">
    <location>
        <begin position="20"/>
        <end position="223"/>
    </location>
</feature>
<dbReference type="SUPFAM" id="SSF52266">
    <property type="entry name" value="SGNH hydrolase"/>
    <property type="match status" value="1"/>
</dbReference>
<protein>
    <recommendedName>
        <fullName evidence="2">SGNH hydrolase-type esterase domain-containing protein</fullName>
    </recommendedName>
</protein>
<dbReference type="InterPro" id="IPR045136">
    <property type="entry name" value="Iah1-like"/>
</dbReference>
<dbReference type="InterPro" id="IPR013830">
    <property type="entry name" value="SGNH_hydro"/>
</dbReference>
<reference evidence="3 4" key="1">
    <citation type="submission" date="2019-12" db="EMBL/GenBank/DDBJ databases">
        <authorList>
            <person name="Zhao J."/>
        </authorList>
    </citation>
    <scope>NUCLEOTIDE SEQUENCE [LARGE SCALE GENOMIC DNA]</scope>
    <source>
        <strain evidence="3 4">S-15</strain>
    </source>
</reference>